<organism evidence="1 2">
    <name type="scientific">Diversispora epigaea</name>
    <dbReference type="NCBI Taxonomy" id="1348612"/>
    <lineage>
        <taxon>Eukaryota</taxon>
        <taxon>Fungi</taxon>
        <taxon>Fungi incertae sedis</taxon>
        <taxon>Mucoromycota</taxon>
        <taxon>Glomeromycotina</taxon>
        <taxon>Glomeromycetes</taxon>
        <taxon>Diversisporales</taxon>
        <taxon>Diversisporaceae</taxon>
        <taxon>Diversispora</taxon>
    </lineage>
</organism>
<sequence length="110" mass="13022">MKDNEVEYTEMKEKKLYSKVHVAGSIKFVVDEASNKDIKLIENDQFSCNLTTILARNREAVAINLTTHSNSCIIYISKDSDWLKKDIEYIEKIQKYLRIIYEPMTWIEKR</sequence>
<keyword evidence="2" id="KW-1185">Reference proteome</keyword>
<dbReference type="Proteomes" id="UP000266861">
    <property type="component" value="Unassembled WGS sequence"/>
</dbReference>
<dbReference type="AlphaFoldDB" id="A0A397IMB3"/>
<dbReference type="EMBL" id="PQFF01000209">
    <property type="protein sequence ID" value="RHZ74314.1"/>
    <property type="molecule type" value="Genomic_DNA"/>
</dbReference>
<protein>
    <submittedName>
        <fullName evidence="1">Uncharacterized protein</fullName>
    </submittedName>
</protein>
<comment type="caution">
    <text evidence="1">The sequence shown here is derived from an EMBL/GenBank/DDBJ whole genome shotgun (WGS) entry which is preliminary data.</text>
</comment>
<name>A0A397IMB3_9GLOM</name>
<reference evidence="1 2" key="1">
    <citation type="submission" date="2018-08" db="EMBL/GenBank/DDBJ databases">
        <title>Genome and evolution of the arbuscular mycorrhizal fungus Diversispora epigaea (formerly Glomus versiforme) and its bacterial endosymbionts.</title>
        <authorList>
            <person name="Sun X."/>
            <person name="Fei Z."/>
            <person name="Harrison M."/>
        </authorList>
    </citation>
    <scope>NUCLEOTIDE SEQUENCE [LARGE SCALE GENOMIC DNA]</scope>
    <source>
        <strain evidence="1 2">IT104</strain>
    </source>
</reference>
<evidence type="ECO:0000313" key="1">
    <source>
        <dbReference type="EMBL" id="RHZ74314.1"/>
    </source>
</evidence>
<gene>
    <name evidence="1" type="ORF">Glove_226g21</name>
</gene>
<evidence type="ECO:0000313" key="2">
    <source>
        <dbReference type="Proteomes" id="UP000266861"/>
    </source>
</evidence>
<proteinExistence type="predicted"/>
<accession>A0A397IMB3</accession>
<dbReference type="OrthoDB" id="2436364at2759"/>